<dbReference type="GO" id="GO:0047244">
    <property type="term" value="F:N-acetylglucosaminyldiphosphoundecaprenol N-acetyl-beta-D-mannosaminyltransferase activity"/>
    <property type="evidence" value="ECO:0007669"/>
    <property type="project" value="UniProtKB-UniRule"/>
</dbReference>
<comment type="pathway">
    <text evidence="5">Cell wall biogenesis; teichoic acid biosynthesis.</text>
</comment>
<reference evidence="6" key="1">
    <citation type="journal article" date="2014" name="Int. J. Syst. Evol. Microbiol.">
        <title>Complete genome sequence of Corynebacterium casei LMG S-19264T (=DSM 44701T), isolated from a smear-ripened cheese.</title>
        <authorList>
            <consortium name="US DOE Joint Genome Institute (JGI-PGF)"/>
            <person name="Walter F."/>
            <person name="Albersmeier A."/>
            <person name="Kalinowski J."/>
            <person name="Ruckert C."/>
        </authorList>
    </citation>
    <scope>NUCLEOTIDE SEQUENCE</scope>
    <source>
        <strain evidence="6">CGMCC 1.12754</strain>
    </source>
</reference>
<dbReference type="Proteomes" id="UP000622860">
    <property type="component" value="Unassembled WGS sequence"/>
</dbReference>
<comment type="caution">
    <text evidence="6">The sequence shown here is derived from an EMBL/GenBank/DDBJ whole genome shotgun (WGS) entry which is preliminary data.</text>
</comment>
<accession>A0A917HAW7</accession>
<dbReference type="CDD" id="cd06533">
    <property type="entry name" value="Glyco_transf_WecG_TagA"/>
    <property type="match status" value="1"/>
</dbReference>
<reference evidence="6" key="2">
    <citation type="submission" date="2020-09" db="EMBL/GenBank/DDBJ databases">
        <authorList>
            <person name="Sun Q."/>
            <person name="Zhou Y."/>
        </authorList>
    </citation>
    <scope>NUCLEOTIDE SEQUENCE</scope>
    <source>
        <strain evidence="6">CGMCC 1.12754</strain>
    </source>
</reference>
<protein>
    <recommendedName>
        <fullName evidence="5">N-acetylglucosaminyldiphosphoundecaprenol N-acetyl-beta-D-mannosaminyltransferase</fullName>
        <ecNumber evidence="5">2.4.1.187</ecNumber>
    </recommendedName>
    <alternativeName>
        <fullName evidence="5">N-acetylmannosaminyltransferase</fullName>
    </alternativeName>
    <alternativeName>
        <fullName evidence="5">UDP-N-acetylmannosamine transferase</fullName>
    </alternativeName>
    <alternativeName>
        <fullName evidence="5">UDP-N-acetylmannosamine:N-acetylglucosaminyl pyrophosphorylundecaprenol N-acetylmannosaminyltransferase</fullName>
    </alternativeName>
</protein>
<keyword evidence="4 5" id="KW-0961">Cell wall biogenesis/degradation</keyword>
<evidence type="ECO:0000313" key="6">
    <source>
        <dbReference type="EMBL" id="GGG73310.1"/>
    </source>
</evidence>
<dbReference type="GO" id="GO:0019350">
    <property type="term" value="P:teichoic acid biosynthetic process"/>
    <property type="evidence" value="ECO:0007669"/>
    <property type="project" value="UniProtKB-UniRule"/>
</dbReference>
<dbReference type="PANTHER" id="PTHR34136">
    <property type="match status" value="1"/>
</dbReference>
<dbReference type="RefSeq" id="WP_188454976.1">
    <property type="nucleotide sequence ID" value="NZ_BMFR01000005.1"/>
</dbReference>
<name>A0A917HAW7_9BACI</name>
<evidence type="ECO:0000256" key="5">
    <source>
        <dbReference type="HAMAP-Rule" id="MF_02070"/>
    </source>
</evidence>
<dbReference type="EMBL" id="BMFR01000005">
    <property type="protein sequence ID" value="GGG73310.1"/>
    <property type="molecule type" value="Genomic_DNA"/>
</dbReference>
<evidence type="ECO:0000256" key="4">
    <source>
        <dbReference type="ARBA" id="ARBA00023316"/>
    </source>
</evidence>
<keyword evidence="2 5" id="KW-0808">Transferase</keyword>
<organism evidence="6 7">
    <name type="scientific">Virgibacillus oceani</name>
    <dbReference type="NCBI Taxonomy" id="1479511"/>
    <lineage>
        <taxon>Bacteria</taxon>
        <taxon>Bacillati</taxon>
        <taxon>Bacillota</taxon>
        <taxon>Bacilli</taxon>
        <taxon>Bacillales</taxon>
        <taxon>Bacillaceae</taxon>
        <taxon>Virgibacillus</taxon>
    </lineage>
</organism>
<dbReference type="GO" id="GO:0071555">
    <property type="term" value="P:cell wall organization"/>
    <property type="evidence" value="ECO:0007669"/>
    <property type="project" value="UniProtKB-KW"/>
</dbReference>
<dbReference type="InterPro" id="IPR004629">
    <property type="entry name" value="WecG_TagA_CpsF"/>
</dbReference>
<gene>
    <name evidence="6" type="ORF">GCM10011398_17170</name>
</gene>
<evidence type="ECO:0000256" key="2">
    <source>
        <dbReference type="ARBA" id="ARBA00022679"/>
    </source>
</evidence>
<keyword evidence="3 5" id="KW-0777">Teichoic acid biosynthesis</keyword>
<dbReference type="Pfam" id="PF03808">
    <property type="entry name" value="Glyco_tran_WecG"/>
    <property type="match status" value="1"/>
</dbReference>
<evidence type="ECO:0000256" key="3">
    <source>
        <dbReference type="ARBA" id="ARBA00022944"/>
    </source>
</evidence>
<comment type="function">
    <text evidence="5">Catalyzes the conversion of GlcNAc-PP-undecaprenol into ManNAc-GlcNAc-PP-undecaprenol, the first committed lipid intermediate in the de novo synthesis of teichoic acid.</text>
</comment>
<sequence length="246" mass="28425">MAETNDTVTIMDIPFMNLTKKDFLYYHLFPRLNRQQKCFVVTANPEIVMRAREDKSYKEAIQSADYVVPDGAGILKAAKYKKTPLQERIPGYDLMLDLLKFADVQGLSCYFLGGKDYVNEKVILEVEKQFPGVKIAGHHHGYSDMDDAKIVEDVQKAEPDLVFVALGLPRQENWIAKHYHRFSKGLFIGIGGSFDVLAGEMKRAPQAWINLNLEWLYRLLKQPFRFKRILKVFEFMARVILKKDKS</sequence>
<dbReference type="PANTHER" id="PTHR34136:SF1">
    <property type="entry name" value="UDP-N-ACETYL-D-MANNOSAMINURONIC ACID TRANSFERASE"/>
    <property type="match status" value="1"/>
</dbReference>
<evidence type="ECO:0000256" key="1">
    <source>
        <dbReference type="ARBA" id="ARBA00022676"/>
    </source>
</evidence>
<dbReference type="HAMAP" id="MF_02070">
    <property type="entry name" value="TagA_TarA"/>
    <property type="match status" value="1"/>
</dbReference>
<keyword evidence="7" id="KW-1185">Reference proteome</keyword>
<dbReference type="InterPro" id="IPR034714">
    <property type="entry name" value="TagA_TarA"/>
</dbReference>
<keyword evidence="1 5" id="KW-0328">Glycosyltransferase</keyword>
<dbReference type="AlphaFoldDB" id="A0A917HAW7"/>
<dbReference type="NCBIfam" id="TIGR00696">
    <property type="entry name" value="wecG_tagA_cpsF"/>
    <property type="match status" value="1"/>
</dbReference>
<comment type="catalytic activity">
    <reaction evidence="5">
        <text>UDP-N-acetyl-alpha-D-mannosamine + N-acetyl-alpha-D-glucosaminyl-di-trans,octa-cis-undecaprenyl diphosphate = N-acetyl-beta-D-mannosaminyl-(1-&gt;4)-N-acetyl-alpha-D-glucosaminyl di-trans,octa-cis-undecaprenyl diphosphate + UDP + H(+)</text>
        <dbReference type="Rhea" id="RHEA:16053"/>
        <dbReference type="ChEBI" id="CHEBI:15378"/>
        <dbReference type="ChEBI" id="CHEBI:58223"/>
        <dbReference type="ChEBI" id="CHEBI:62959"/>
        <dbReference type="ChEBI" id="CHEBI:68623"/>
        <dbReference type="ChEBI" id="CHEBI:132210"/>
        <dbReference type="EC" id="2.4.1.187"/>
    </reaction>
</comment>
<comment type="similarity">
    <text evidence="5">Belongs to the glycosyltransferase 26 family. TagA/TarA subfamily.</text>
</comment>
<proteinExistence type="inferred from homology"/>
<dbReference type="EC" id="2.4.1.187" evidence="5"/>
<evidence type="ECO:0000313" key="7">
    <source>
        <dbReference type="Proteomes" id="UP000622860"/>
    </source>
</evidence>